<evidence type="ECO:0000259" key="1">
    <source>
        <dbReference type="Pfam" id="PF22055"/>
    </source>
</evidence>
<dbReference type="CDD" id="cd16170">
    <property type="entry name" value="MvaT_DBD"/>
    <property type="match status" value="1"/>
</dbReference>
<proteinExistence type="predicted"/>
<dbReference type="Pfam" id="PF22055">
    <property type="entry name" value="MvaT_DBD"/>
    <property type="match status" value="1"/>
</dbReference>
<feature type="domain" description="MvaT DNA-binding" evidence="1">
    <location>
        <begin position="81"/>
        <end position="117"/>
    </location>
</feature>
<dbReference type="NCBIfam" id="NF041859">
    <property type="entry name" value="silencer_MvaTU"/>
    <property type="match status" value="1"/>
</dbReference>
<dbReference type="Proteomes" id="UP000746535">
    <property type="component" value="Unassembled WGS sequence"/>
</dbReference>
<evidence type="ECO:0000313" key="3">
    <source>
        <dbReference type="Proteomes" id="UP000746535"/>
    </source>
</evidence>
<comment type="caution">
    <text evidence="2">The sequence shown here is derived from an EMBL/GenBank/DDBJ whole genome shotgun (WGS) entry which is preliminary data.</text>
</comment>
<dbReference type="EMBL" id="JAAVJI010000030">
    <property type="protein sequence ID" value="NJP03624.1"/>
    <property type="molecule type" value="Genomic_DNA"/>
</dbReference>
<organism evidence="2 3">
    <name type="scientific">Pseudomonas quercus</name>
    <dbReference type="NCBI Taxonomy" id="2722792"/>
    <lineage>
        <taxon>Bacteria</taxon>
        <taxon>Pseudomonadati</taxon>
        <taxon>Pseudomonadota</taxon>
        <taxon>Gammaproteobacteria</taxon>
        <taxon>Pseudomonadales</taxon>
        <taxon>Pseudomonadaceae</taxon>
        <taxon>Pseudomonas</taxon>
    </lineage>
</organism>
<evidence type="ECO:0000313" key="2">
    <source>
        <dbReference type="EMBL" id="NJP03624.1"/>
    </source>
</evidence>
<dbReference type="InterPro" id="IPR035616">
    <property type="entry name" value="MvaT_DBD"/>
</dbReference>
<accession>A0ABX0YMU8</accession>
<dbReference type="RefSeq" id="WP_168086193.1">
    <property type="nucleotide sequence ID" value="NZ_JAAVJI010000030.1"/>
</dbReference>
<name>A0ABX0YMU8_9PSED</name>
<keyword evidence="3" id="KW-1185">Reference proteome</keyword>
<sequence>MSRLAEFRALEQKLAAQLAELESMKNDEGLKREVEFEQKLRELLGEYNYSLRHIVAILDPQAARRSEAAPAKRTRKARTLKRYKHPDTGEVVETKGGNNKTLKAWKEEHGSEMVEAWVE</sequence>
<protein>
    <submittedName>
        <fullName evidence="2">DNA binding protein</fullName>
    </submittedName>
</protein>
<gene>
    <name evidence="2" type="ORF">HBH25_22655</name>
</gene>
<reference evidence="2 3" key="1">
    <citation type="submission" date="2020-03" db="EMBL/GenBank/DDBJ databases">
        <authorList>
            <person name="Wang L."/>
            <person name="He N."/>
            <person name="Li Y."/>
            <person name="Fang Y."/>
            <person name="Zhang F."/>
        </authorList>
    </citation>
    <scope>NUCLEOTIDE SEQUENCE [LARGE SCALE GENOMIC DNA]</scope>
    <source>
        <strain evidence="3">hsmgli-8</strain>
    </source>
</reference>